<name>A0AAN7H0E0_9PEZI</name>
<gene>
    <name evidence="2" type="ORF">QBC38DRAFT_152559</name>
</gene>
<evidence type="ECO:0000256" key="1">
    <source>
        <dbReference type="SAM" id="SignalP"/>
    </source>
</evidence>
<keyword evidence="3" id="KW-1185">Reference proteome</keyword>
<reference evidence="2" key="1">
    <citation type="journal article" date="2023" name="Mol. Phylogenet. Evol.">
        <title>Genome-scale phylogeny and comparative genomics of the fungal order Sordariales.</title>
        <authorList>
            <person name="Hensen N."/>
            <person name="Bonometti L."/>
            <person name="Westerberg I."/>
            <person name="Brannstrom I.O."/>
            <person name="Guillou S."/>
            <person name="Cros-Aarteil S."/>
            <person name="Calhoun S."/>
            <person name="Haridas S."/>
            <person name="Kuo A."/>
            <person name="Mondo S."/>
            <person name="Pangilinan J."/>
            <person name="Riley R."/>
            <person name="LaButti K."/>
            <person name="Andreopoulos B."/>
            <person name="Lipzen A."/>
            <person name="Chen C."/>
            <person name="Yan M."/>
            <person name="Daum C."/>
            <person name="Ng V."/>
            <person name="Clum A."/>
            <person name="Steindorff A."/>
            <person name="Ohm R.A."/>
            <person name="Martin F."/>
            <person name="Silar P."/>
            <person name="Natvig D.O."/>
            <person name="Lalanne C."/>
            <person name="Gautier V."/>
            <person name="Ament-Velasquez S.L."/>
            <person name="Kruys A."/>
            <person name="Hutchinson M.I."/>
            <person name="Powell A.J."/>
            <person name="Barry K."/>
            <person name="Miller A.N."/>
            <person name="Grigoriev I.V."/>
            <person name="Debuchy R."/>
            <person name="Gladieux P."/>
            <person name="Hiltunen Thoren M."/>
            <person name="Johannesson H."/>
        </authorList>
    </citation>
    <scope>NUCLEOTIDE SEQUENCE</scope>
    <source>
        <strain evidence="2">CBS 990.96</strain>
    </source>
</reference>
<dbReference type="EMBL" id="MU865318">
    <property type="protein sequence ID" value="KAK4228438.1"/>
    <property type="molecule type" value="Genomic_DNA"/>
</dbReference>
<reference evidence="2" key="2">
    <citation type="submission" date="2023-05" db="EMBL/GenBank/DDBJ databases">
        <authorList>
            <consortium name="Lawrence Berkeley National Laboratory"/>
            <person name="Steindorff A."/>
            <person name="Hensen N."/>
            <person name="Bonometti L."/>
            <person name="Westerberg I."/>
            <person name="Brannstrom I.O."/>
            <person name="Guillou S."/>
            <person name="Cros-Aarteil S."/>
            <person name="Calhoun S."/>
            <person name="Haridas S."/>
            <person name="Kuo A."/>
            <person name="Mondo S."/>
            <person name="Pangilinan J."/>
            <person name="Riley R."/>
            <person name="Labutti K."/>
            <person name="Andreopoulos B."/>
            <person name="Lipzen A."/>
            <person name="Chen C."/>
            <person name="Yanf M."/>
            <person name="Daum C."/>
            <person name="Ng V."/>
            <person name="Clum A."/>
            <person name="Ohm R."/>
            <person name="Martin F."/>
            <person name="Silar P."/>
            <person name="Natvig D."/>
            <person name="Lalanne C."/>
            <person name="Gautier V."/>
            <person name="Ament-Velasquez S.L."/>
            <person name="Kruys A."/>
            <person name="Hutchinson M.I."/>
            <person name="Powell A.J."/>
            <person name="Barry K."/>
            <person name="Miller A.N."/>
            <person name="Grigoriev I.V."/>
            <person name="Debuchy R."/>
            <person name="Gladieux P."/>
            <person name="Thoren M.H."/>
            <person name="Johannesson H."/>
        </authorList>
    </citation>
    <scope>NUCLEOTIDE SEQUENCE</scope>
    <source>
        <strain evidence="2">CBS 990.96</strain>
    </source>
</reference>
<protein>
    <submittedName>
        <fullName evidence="2">Uncharacterized protein</fullName>
    </submittedName>
</protein>
<feature type="chain" id="PRO_5042816671" evidence="1">
    <location>
        <begin position="20"/>
        <end position="210"/>
    </location>
</feature>
<accession>A0AAN7H0E0</accession>
<sequence>MRAAATVLGLLFLLPIASAFHISGNEIDGALYRVYLNAPGHEVHELATPPIVAADFHYVVDAGQALAPAAVSARGLRSRGILEARIDRRLFCGCNIIMDRSDCDEAVANLKQQITNNGGRVYVPSGLSYYAIRGSVVAFICSPGSNSAVTPVDLPTLSNLYGQITHYCGQYTPGTYKHGTPIASASVDVGYMNSGGNFCATAESSLATKC</sequence>
<organism evidence="2 3">
    <name type="scientific">Podospora fimiseda</name>
    <dbReference type="NCBI Taxonomy" id="252190"/>
    <lineage>
        <taxon>Eukaryota</taxon>
        <taxon>Fungi</taxon>
        <taxon>Dikarya</taxon>
        <taxon>Ascomycota</taxon>
        <taxon>Pezizomycotina</taxon>
        <taxon>Sordariomycetes</taxon>
        <taxon>Sordariomycetidae</taxon>
        <taxon>Sordariales</taxon>
        <taxon>Podosporaceae</taxon>
        <taxon>Podospora</taxon>
    </lineage>
</organism>
<evidence type="ECO:0000313" key="3">
    <source>
        <dbReference type="Proteomes" id="UP001301958"/>
    </source>
</evidence>
<keyword evidence="1" id="KW-0732">Signal</keyword>
<dbReference type="Proteomes" id="UP001301958">
    <property type="component" value="Unassembled WGS sequence"/>
</dbReference>
<comment type="caution">
    <text evidence="2">The sequence shown here is derived from an EMBL/GenBank/DDBJ whole genome shotgun (WGS) entry which is preliminary data.</text>
</comment>
<dbReference type="AlphaFoldDB" id="A0AAN7H0E0"/>
<feature type="signal peptide" evidence="1">
    <location>
        <begin position="1"/>
        <end position="19"/>
    </location>
</feature>
<evidence type="ECO:0000313" key="2">
    <source>
        <dbReference type="EMBL" id="KAK4228438.1"/>
    </source>
</evidence>
<proteinExistence type="predicted"/>